<accession>A0AAD7UXU1</accession>
<sequence>MKFTTLLSAILVFAISAANADREQAQLQFLQAPHAFPPMYKIRIDLPSSGKSFEIILYSYEPTQFARYAKKSIGEVYYDNPPHHFFNAIINDDYNEDGDKIFRMDLTGSEGEFHFHYEGTSVTDGPVENLQGEGHISSDDDDDFGYSRSRFYRYQDRYSCNH</sequence>
<organism evidence="2 3">
    <name type="scientific">Lichtheimia ornata</name>
    <dbReference type="NCBI Taxonomy" id="688661"/>
    <lineage>
        <taxon>Eukaryota</taxon>
        <taxon>Fungi</taxon>
        <taxon>Fungi incertae sedis</taxon>
        <taxon>Mucoromycota</taxon>
        <taxon>Mucoromycotina</taxon>
        <taxon>Mucoromycetes</taxon>
        <taxon>Mucorales</taxon>
        <taxon>Lichtheimiaceae</taxon>
        <taxon>Lichtheimia</taxon>
    </lineage>
</organism>
<proteinExistence type="predicted"/>
<evidence type="ECO:0000313" key="2">
    <source>
        <dbReference type="EMBL" id="KAJ8655467.1"/>
    </source>
</evidence>
<keyword evidence="3" id="KW-1185">Reference proteome</keyword>
<evidence type="ECO:0000256" key="1">
    <source>
        <dbReference type="SAM" id="SignalP"/>
    </source>
</evidence>
<feature type="chain" id="PRO_5042285340" evidence="1">
    <location>
        <begin position="21"/>
        <end position="162"/>
    </location>
</feature>
<dbReference type="Proteomes" id="UP001234581">
    <property type="component" value="Unassembled WGS sequence"/>
</dbReference>
<dbReference type="GeneID" id="83216160"/>
<gene>
    <name evidence="2" type="ORF">O0I10_008753</name>
</gene>
<dbReference type="RefSeq" id="XP_058340380.1">
    <property type="nucleotide sequence ID" value="XM_058488754.1"/>
</dbReference>
<name>A0AAD7UXU1_9FUNG</name>
<protein>
    <submittedName>
        <fullName evidence="2">Uncharacterized protein</fullName>
    </submittedName>
</protein>
<feature type="signal peptide" evidence="1">
    <location>
        <begin position="1"/>
        <end position="20"/>
    </location>
</feature>
<comment type="caution">
    <text evidence="2">The sequence shown here is derived from an EMBL/GenBank/DDBJ whole genome shotgun (WGS) entry which is preliminary data.</text>
</comment>
<keyword evidence="1" id="KW-0732">Signal</keyword>
<evidence type="ECO:0000313" key="3">
    <source>
        <dbReference type="Proteomes" id="UP001234581"/>
    </source>
</evidence>
<dbReference type="AlphaFoldDB" id="A0AAD7UXU1"/>
<reference evidence="2 3" key="1">
    <citation type="submission" date="2023-03" db="EMBL/GenBank/DDBJ databases">
        <title>Genome sequence of Lichtheimia ornata CBS 291.66.</title>
        <authorList>
            <person name="Mohabir J.T."/>
            <person name="Shea T.P."/>
            <person name="Kurbessoian T."/>
            <person name="Berby B."/>
            <person name="Fontaine J."/>
            <person name="Livny J."/>
            <person name="Gnirke A."/>
            <person name="Stajich J.E."/>
            <person name="Cuomo C.A."/>
        </authorList>
    </citation>
    <scope>NUCLEOTIDE SEQUENCE [LARGE SCALE GENOMIC DNA]</scope>
    <source>
        <strain evidence="2">CBS 291.66</strain>
    </source>
</reference>
<dbReference type="EMBL" id="JARTCD010000048">
    <property type="protein sequence ID" value="KAJ8655467.1"/>
    <property type="molecule type" value="Genomic_DNA"/>
</dbReference>